<dbReference type="EMBL" id="MU150419">
    <property type="protein sequence ID" value="KAF9456524.1"/>
    <property type="molecule type" value="Genomic_DNA"/>
</dbReference>
<dbReference type="GO" id="GO:0004069">
    <property type="term" value="F:L-aspartate:2-oxoglutarate aminotransferase activity"/>
    <property type="evidence" value="ECO:0007669"/>
    <property type="project" value="UniProtKB-EC"/>
</dbReference>
<dbReference type="NCBIfam" id="NF006719">
    <property type="entry name" value="PRK09257.1"/>
    <property type="match status" value="1"/>
</dbReference>
<feature type="domain" description="Aminotransferase class I/classII large" evidence="8">
    <location>
        <begin position="32"/>
        <end position="373"/>
    </location>
</feature>
<dbReference type="FunFam" id="3.40.640.10:FF:000064">
    <property type="entry name" value="Aspartate aminotransferase"/>
    <property type="match status" value="1"/>
</dbReference>
<dbReference type="Gene3D" id="3.90.1150.10">
    <property type="entry name" value="Aspartate Aminotransferase, domain 1"/>
    <property type="match status" value="1"/>
</dbReference>
<comment type="subunit">
    <text evidence="3 7">Homodimer.</text>
</comment>
<accession>A0A9P5XTM6</accession>
<evidence type="ECO:0000256" key="4">
    <source>
        <dbReference type="ARBA" id="ARBA00022576"/>
    </source>
</evidence>
<evidence type="ECO:0000256" key="1">
    <source>
        <dbReference type="ARBA" id="ARBA00001933"/>
    </source>
</evidence>
<dbReference type="GO" id="GO:0005829">
    <property type="term" value="C:cytosol"/>
    <property type="evidence" value="ECO:0007669"/>
    <property type="project" value="TreeGrafter"/>
</dbReference>
<dbReference type="PANTHER" id="PTHR11879">
    <property type="entry name" value="ASPARTATE AMINOTRANSFERASE"/>
    <property type="match status" value="1"/>
</dbReference>
<comment type="caution">
    <text evidence="9">The sequence shown here is derived from an EMBL/GenBank/DDBJ whole genome shotgun (WGS) entry which is preliminary data.</text>
</comment>
<dbReference type="InterPro" id="IPR004838">
    <property type="entry name" value="NHTrfase_class1_PyrdxlP-BS"/>
</dbReference>
<sequence length="381" mass="42487">MSLSLLQIAYSSLLPHIKRTPMRKNEATRILLSDETLDHEYLPITGLASFTSAAAKLILGPTSPAVQEQRTVSVQTISGTGANHLGALFLSRFYKWDGAPKIWLSNPTWANHHAIFKNVGIQPVDYPYYDPKTIGLDYDGFISALQTAPERSVFLLHACAHNPTGVDPTQEQWKSVAEVMAVKKHYAFFDSAYQGFASGGLDKDAWAVRYFVERGVALLICQSFAKNAGLYGERVGALHIVSPTREAADRVKSQLSVLQRSEISNPPTYGARLVSLILNDDVLFDEWKKDIQTMSGRIIDMRKELFRILTEELKTPGNWDHIMNQIGMFSFTGINPEQSKALVEKGHIYLTANGRISMAGLNTHNIRYFAENLDKVVRGTL</sequence>
<comment type="catalytic activity">
    <reaction evidence="7">
        <text>L-aspartate + 2-oxoglutarate = oxaloacetate + L-glutamate</text>
        <dbReference type="Rhea" id="RHEA:21824"/>
        <dbReference type="ChEBI" id="CHEBI:16452"/>
        <dbReference type="ChEBI" id="CHEBI:16810"/>
        <dbReference type="ChEBI" id="CHEBI:29985"/>
        <dbReference type="ChEBI" id="CHEBI:29991"/>
        <dbReference type="EC" id="2.6.1.1"/>
    </reaction>
</comment>
<dbReference type="AlphaFoldDB" id="A0A9P5XTM6"/>
<dbReference type="Gene3D" id="3.40.640.10">
    <property type="entry name" value="Type I PLP-dependent aspartate aminotransferase-like (Major domain)"/>
    <property type="match status" value="1"/>
</dbReference>
<protein>
    <recommendedName>
        <fullName evidence="7">Aspartate aminotransferase</fullName>
        <ecNumber evidence="7">2.6.1.1</ecNumber>
    </recommendedName>
</protein>
<dbReference type="InterPro" id="IPR015421">
    <property type="entry name" value="PyrdxlP-dep_Trfase_major"/>
</dbReference>
<comment type="cofactor">
    <cofactor evidence="1">
        <name>pyridoxal 5'-phosphate</name>
        <dbReference type="ChEBI" id="CHEBI:597326"/>
    </cofactor>
</comment>
<dbReference type="InterPro" id="IPR000796">
    <property type="entry name" value="Asp_trans"/>
</dbReference>
<dbReference type="PROSITE" id="PS00105">
    <property type="entry name" value="AA_TRANSFER_CLASS_1"/>
    <property type="match status" value="1"/>
</dbReference>
<evidence type="ECO:0000256" key="5">
    <source>
        <dbReference type="ARBA" id="ARBA00022679"/>
    </source>
</evidence>
<dbReference type="PRINTS" id="PR00799">
    <property type="entry name" value="TRANSAMINASE"/>
</dbReference>
<organism evidence="9 10">
    <name type="scientific">Collybia nuda</name>
    <dbReference type="NCBI Taxonomy" id="64659"/>
    <lineage>
        <taxon>Eukaryota</taxon>
        <taxon>Fungi</taxon>
        <taxon>Dikarya</taxon>
        <taxon>Basidiomycota</taxon>
        <taxon>Agaricomycotina</taxon>
        <taxon>Agaricomycetes</taxon>
        <taxon>Agaricomycetidae</taxon>
        <taxon>Agaricales</taxon>
        <taxon>Tricholomatineae</taxon>
        <taxon>Clitocybaceae</taxon>
        <taxon>Collybia</taxon>
    </lineage>
</organism>
<comment type="similarity">
    <text evidence="2">Belongs to the class-I pyridoxal-phosphate-dependent aminotransferase family.</text>
</comment>
<gene>
    <name evidence="9" type="ORF">BDZ94DRAFT_1275419</name>
</gene>
<dbReference type="Proteomes" id="UP000807353">
    <property type="component" value="Unassembled WGS sequence"/>
</dbReference>
<keyword evidence="6" id="KW-0663">Pyridoxal phosphate</keyword>
<evidence type="ECO:0000313" key="9">
    <source>
        <dbReference type="EMBL" id="KAF9456524.1"/>
    </source>
</evidence>
<evidence type="ECO:0000256" key="3">
    <source>
        <dbReference type="ARBA" id="ARBA00011738"/>
    </source>
</evidence>
<dbReference type="SUPFAM" id="SSF53383">
    <property type="entry name" value="PLP-dependent transferases"/>
    <property type="match status" value="1"/>
</dbReference>
<dbReference type="CDD" id="cd00609">
    <property type="entry name" value="AAT_like"/>
    <property type="match status" value="1"/>
</dbReference>
<name>A0A9P5XTM6_9AGAR</name>
<dbReference type="OrthoDB" id="6752799at2759"/>
<dbReference type="EC" id="2.6.1.1" evidence="7"/>
<keyword evidence="4 7" id="KW-0032">Aminotransferase</keyword>
<evidence type="ECO:0000256" key="6">
    <source>
        <dbReference type="ARBA" id="ARBA00022898"/>
    </source>
</evidence>
<keyword evidence="10" id="KW-1185">Reference proteome</keyword>
<comment type="miscellaneous">
    <text evidence="7">In eukaryotes there are cytoplasmic, mitochondrial and chloroplastic isozymes.</text>
</comment>
<dbReference type="GO" id="GO:0030170">
    <property type="term" value="F:pyridoxal phosphate binding"/>
    <property type="evidence" value="ECO:0007669"/>
    <property type="project" value="InterPro"/>
</dbReference>
<dbReference type="Pfam" id="PF00155">
    <property type="entry name" value="Aminotran_1_2"/>
    <property type="match status" value="1"/>
</dbReference>
<reference evidence="9" key="1">
    <citation type="submission" date="2020-11" db="EMBL/GenBank/DDBJ databases">
        <authorList>
            <consortium name="DOE Joint Genome Institute"/>
            <person name="Ahrendt S."/>
            <person name="Riley R."/>
            <person name="Andreopoulos W."/>
            <person name="Labutti K."/>
            <person name="Pangilinan J."/>
            <person name="Ruiz-Duenas F.J."/>
            <person name="Barrasa J.M."/>
            <person name="Sanchez-Garcia M."/>
            <person name="Camarero S."/>
            <person name="Miyauchi S."/>
            <person name="Serrano A."/>
            <person name="Linde D."/>
            <person name="Babiker R."/>
            <person name="Drula E."/>
            <person name="Ayuso-Fernandez I."/>
            <person name="Pacheco R."/>
            <person name="Padilla G."/>
            <person name="Ferreira P."/>
            <person name="Barriuso J."/>
            <person name="Kellner H."/>
            <person name="Castanera R."/>
            <person name="Alfaro M."/>
            <person name="Ramirez L."/>
            <person name="Pisabarro A.G."/>
            <person name="Kuo A."/>
            <person name="Tritt A."/>
            <person name="Lipzen A."/>
            <person name="He G."/>
            <person name="Yan M."/>
            <person name="Ng V."/>
            <person name="Cullen D."/>
            <person name="Martin F."/>
            <person name="Rosso M.-N."/>
            <person name="Henrissat B."/>
            <person name="Hibbett D."/>
            <person name="Martinez A.T."/>
            <person name="Grigoriev I.V."/>
        </authorList>
    </citation>
    <scope>NUCLEOTIDE SEQUENCE</scope>
    <source>
        <strain evidence="9">CBS 247.69</strain>
    </source>
</reference>
<evidence type="ECO:0000259" key="8">
    <source>
        <dbReference type="Pfam" id="PF00155"/>
    </source>
</evidence>
<dbReference type="InterPro" id="IPR015424">
    <property type="entry name" value="PyrdxlP-dep_Trfase"/>
</dbReference>
<evidence type="ECO:0000256" key="2">
    <source>
        <dbReference type="ARBA" id="ARBA00007441"/>
    </source>
</evidence>
<evidence type="ECO:0000256" key="7">
    <source>
        <dbReference type="RuleBase" id="RU000480"/>
    </source>
</evidence>
<dbReference type="PANTHER" id="PTHR11879:SF55">
    <property type="entry name" value="GLUTAMATE OXALOACETATE TRANSAMINASE 1, ISOFORM B"/>
    <property type="match status" value="1"/>
</dbReference>
<keyword evidence="5 7" id="KW-0808">Transferase</keyword>
<proteinExistence type="inferred from homology"/>
<dbReference type="GO" id="GO:0006532">
    <property type="term" value="P:aspartate biosynthetic process"/>
    <property type="evidence" value="ECO:0007669"/>
    <property type="project" value="TreeGrafter"/>
</dbReference>
<dbReference type="InterPro" id="IPR004839">
    <property type="entry name" value="Aminotransferase_I/II_large"/>
</dbReference>
<dbReference type="InterPro" id="IPR015422">
    <property type="entry name" value="PyrdxlP-dep_Trfase_small"/>
</dbReference>
<evidence type="ECO:0000313" key="10">
    <source>
        <dbReference type="Proteomes" id="UP000807353"/>
    </source>
</evidence>